<dbReference type="PANTHER" id="PTHR33678:SF1">
    <property type="entry name" value="BLL1576 PROTEIN"/>
    <property type="match status" value="1"/>
</dbReference>
<comment type="caution">
    <text evidence="3">The sequence shown here is derived from an EMBL/GenBank/DDBJ whole genome shotgun (WGS) entry which is preliminary data.</text>
</comment>
<dbReference type="Proteomes" id="UP000640485">
    <property type="component" value="Unassembled WGS sequence"/>
</dbReference>
<evidence type="ECO:0000313" key="4">
    <source>
        <dbReference type="Proteomes" id="UP000640485"/>
    </source>
</evidence>
<organism evidence="3 4">
    <name type="scientific">Paracoccus caeni</name>
    <dbReference type="NCBI Taxonomy" id="657651"/>
    <lineage>
        <taxon>Bacteria</taxon>
        <taxon>Pseudomonadati</taxon>
        <taxon>Pseudomonadota</taxon>
        <taxon>Alphaproteobacteria</taxon>
        <taxon>Rhodobacterales</taxon>
        <taxon>Paracoccaceae</taxon>
        <taxon>Paracoccus</taxon>
    </lineage>
</organism>
<reference evidence="3" key="1">
    <citation type="submission" date="2021-01" db="EMBL/GenBank/DDBJ databases">
        <title>Paracoccus amoyensis sp. nov., isolated from the surface seawater along the coast of Xiamen Island, China.</title>
        <authorList>
            <person name="Lyu L."/>
        </authorList>
    </citation>
    <scope>NUCLEOTIDE SEQUENCE</scope>
    <source>
        <strain evidence="3">MJ17</strain>
    </source>
</reference>
<gene>
    <name evidence="3" type="ORF">JJJ17_02065</name>
</gene>
<dbReference type="InterPro" id="IPR039552">
    <property type="entry name" value="IS66_C"/>
</dbReference>
<evidence type="ECO:0000313" key="3">
    <source>
        <dbReference type="EMBL" id="MBK4214704.1"/>
    </source>
</evidence>
<evidence type="ECO:0000259" key="2">
    <source>
        <dbReference type="Pfam" id="PF13817"/>
    </source>
</evidence>
<dbReference type="InterPro" id="IPR004291">
    <property type="entry name" value="Transposase_IS66_central"/>
</dbReference>
<proteinExistence type="predicted"/>
<accession>A0A934SCD2</accession>
<dbReference type="Pfam" id="PF03050">
    <property type="entry name" value="DDE_Tnp_IS66"/>
    <property type="match status" value="1"/>
</dbReference>
<dbReference type="Pfam" id="PF13817">
    <property type="entry name" value="DDE_Tnp_IS66_C"/>
    <property type="match status" value="1"/>
</dbReference>
<evidence type="ECO:0000259" key="1">
    <source>
        <dbReference type="Pfam" id="PF03050"/>
    </source>
</evidence>
<dbReference type="PANTHER" id="PTHR33678">
    <property type="entry name" value="BLL1576 PROTEIN"/>
    <property type="match status" value="1"/>
</dbReference>
<feature type="domain" description="Transposase IS66 C-terminal" evidence="2">
    <location>
        <begin position="183"/>
        <end position="221"/>
    </location>
</feature>
<dbReference type="EMBL" id="JAEPRQ010000001">
    <property type="protein sequence ID" value="MBK4214704.1"/>
    <property type="molecule type" value="Genomic_DNA"/>
</dbReference>
<name>A0A934SCD2_9RHOB</name>
<protein>
    <submittedName>
        <fullName evidence="3">Transposase</fullName>
    </submittedName>
</protein>
<feature type="domain" description="Transposase IS66 central" evidence="1">
    <location>
        <begin position="89"/>
        <end position="176"/>
    </location>
</feature>
<sequence length="235" mass="27144">MDVAIHPGLGHRRRVGPHIARISVRKVQREEVRLLLNTLDPDQGLTEVGLSVTRRMRQRDEHLLAPPFTFPDIILDDRVTVINGKAPLVRASIRRKESRPVLDRIHNRLMELEQHYLGKSDMRKAIRYTLARWIGLTRLLDDGRIELDNNPIERQFKHTILLRNNALFIGSEEGDEAWAILASLAQTCSLNNIDFYRYLMWVFDEIIGKGAAVDYEALLPWNAPNSCRNDLPKRT</sequence>
<keyword evidence="4" id="KW-1185">Reference proteome</keyword>
<dbReference type="InterPro" id="IPR052344">
    <property type="entry name" value="Transposase-related"/>
</dbReference>
<dbReference type="AlphaFoldDB" id="A0A934SCD2"/>